<sequence>MGLLRASLGQPQGFPLVVALLHSGTVSSKPVTCKNLWLPQSPWQTHKITSTGPFR</sequence>
<organism evidence="1">
    <name type="scientific">Arundo donax</name>
    <name type="common">Giant reed</name>
    <name type="synonym">Donax arundinaceus</name>
    <dbReference type="NCBI Taxonomy" id="35708"/>
    <lineage>
        <taxon>Eukaryota</taxon>
        <taxon>Viridiplantae</taxon>
        <taxon>Streptophyta</taxon>
        <taxon>Embryophyta</taxon>
        <taxon>Tracheophyta</taxon>
        <taxon>Spermatophyta</taxon>
        <taxon>Magnoliopsida</taxon>
        <taxon>Liliopsida</taxon>
        <taxon>Poales</taxon>
        <taxon>Poaceae</taxon>
        <taxon>PACMAD clade</taxon>
        <taxon>Arundinoideae</taxon>
        <taxon>Arundineae</taxon>
        <taxon>Arundo</taxon>
    </lineage>
</organism>
<proteinExistence type="predicted"/>
<dbReference type="EMBL" id="GBRH01273635">
    <property type="protein sequence ID" value="JAD24260.1"/>
    <property type="molecule type" value="Transcribed_RNA"/>
</dbReference>
<name>A0A0A8YG65_ARUDO</name>
<dbReference type="AlphaFoldDB" id="A0A0A8YG65"/>
<reference evidence="1" key="1">
    <citation type="submission" date="2014-09" db="EMBL/GenBank/DDBJ databases">
        <authorList>
            <person name="Magalhaes I.L.F."/>
            <person name="Oliveira U."/>
            <person name="Santos F.R."/>
            <person name="Vidigal T.H.D.A."/>
            <person name="Brescovit A.D."/>
            <person name="Santos A.J."/>
        </authorList>
    </citation>
    <scope>NUCLEOTIDE SEQUENCE</scope>
    <source>
        <tissue evidence="1">Shoot tissue taken approximately 20 cm above the soil surface</tissue>
    </source>
</reference>
<accession>A0A0A8YG65</accession>
<evidence type="ECO:0000313" key="1">
    <source>
        <dbReference type="EMBL" id="JAD24260.1"/>
    </source>
</evidence>
<reference evidence="1" key="2">
    <citation type="journal article" date="2015" name="Data Brief">
        <title>Shoot transcriptome of the giant reed, Arundo donax.</title>
        <authorList>
            <person name="Barrero R.A."/>
            <person name="Guerrero F.D."/>
            <person name="Moolhuijzen P."/>
            <person name="Goolsby J.A."/>
            <person name="Tidwell J."/>
            <person name="Bellgard S.E."/>
            <person name="Bellgard M.I."/>
        </authorList>
    </citation>
    <scope>NUCLEOTIDE SEQUENCE</scope>
    <source>
        <tissue evidence="1">Shoot tissue taken approximately 20 cm above the soil surface</tissue>
    </source>
</reference>
<protein>
    <submittedName>
        <fullName evidence="1">Uncharacterized protein</fullName>
    </submittedName>
</protein>